<organism evidence="1 2">
    <name type="scientific">Frankia alni (strain DSM 45986 / CECT 9034 / ACN14a)</name>
    <dbReference type="NCBI Taxonomy" id="326424"/>
    <lineage>
        <taxon>Bacteria</taxon>
        <taxon>Bacillati</taxon>
        <taxon>Actinomycetota</taxon>
        <taxon>Actinomycetes</taxon>
        <taxon>Frankiales</taxon>
        <taxon>Frankiaceae</taxon>
        <taxon>Frankia</taxon>
    </lineage>
</organism>
<accession>Q0RJM8</accession>
<gene>
    <name evidence="1" type="ordered locus">FRAAL3641</name>
</gene>
<keyword evidence="2" id="KW-1185">Reference proteome</keyword>
<proteinExistence type="predicted"/>
<evidence type="ECO:0000313" key="1">
    <source>
        <dbReference type="EMBL" id="CAJ62284.1"/>
    </source>
</evidence>
<dbReference type="EMBL" id="CT573213">
    <property type="protein sequence ID" value="CAJ62284.1"/>
    <property type="molecule type" value="Genomic_DNA"/>
</dbReference>
<reference evidence="1 2" key="1">
    <citation type="journal article" date="2007" name="Genome Res.">
        <title>Genome characteristics of facultatively symbiotic Frankia sp. strains reflect host range and host plant biogeography.</title>
        <authorList>
            <person name="Normand P."/>
            <person name="Lapierre P."/>
            <person name="Tisa L.S."/>
            <person name="Gogarten J.P."/>
            <person name="Alloisio N."/>
            <person name="Bagnarol E."/>
            <person name="Bassi C.A."/>
            <person name="Berry A.M."/>
            <person name="Bickhart D.M."/>
            <person name="Choisne N."/>
            <person name="Couloux A."/>
            <person name="Cournoyer B."/>
            <person name="Cruveiller S."/>
            <person name="Daubin V."/>
            <person name="Demange N."/>
            <person name="Francino M.P."/>
            <person name="Goltsman E."/>
            <person name="Huang Y."/>
            <person name="Kopp O.R."/>
            <person name="Labarre L."/>
            <person name="Lapidus A."/>
            <person name="Lavire C."/>
            <person name="Marechal J."/>
            <person name="Martinez M."/>
            <person name="Mastronunzio J.E."/>
            <person name="Mullin B.C."/>
            <person name="Niemann J."/>
            <person name="Pujic P."/>
            <person name="Rawnsley T."/>
            <person name="Rouy Z."/>
            <person name="Schenowitz C."/>
            <person name="Sellstedt A."/>
            <person name="Tavares F."/>
            <person name="Tomkins J.P."/>
            <person name="Vallenet D."/>
            <person name="Valverde C."/>
            <person name="Wall L.G."/>
            <person name="Wang Y."/>
            <person name="Medigue C."/>
            <person name="Benson D.R."/>
        </authorList>
    </citation>
    <scope>NUCLEOTIDE SEQUENCE [LARGE SCALE GENOMIC DNA]</scope>
    <source>
        <strain evidence="2">DSM 45986 / CECT 9034 / ACN14a</strain>
    </source>
</reference>
<dbReference type="AlphaFoldDB" id="Q0RJM8"/>
<name>Q0RJM8_FRAAA</name>
<protein>
    <submittedName>
        <fullName evidence="1">Uncharacterized protein</fullName>
    </submittedName>
</protein>
<dbReference type="Proteomes" id="UP000000657">
    <property type="component" value="Chromosome"/>
</dbReference>
<dbReference type="KEGG" id="fal:FRAAL3641"/>
<evidence type="ECO:0000313" key="2">
    <source>
        <dbReference type="Proteomes" id="UP000000657"/>
    </source>
</evidence>
<sequence>MIWAHGDTHDDHDRGTPNRMRWRMRVLRRADKVVSLRRRPSPICQPAGVIGFCQIRR</sequence>
<dbReference type="HOGENOM" id="CLU_2990120_0_0_11"/>